<accession>A0A1Z3HS96</accession>
<evidence type="ECO:0008006" key="4">
    <source>
        <dbReference type="Google" id="ProtNLM"/>
    </source>
</evidence>
<dbReference type="InterPro" id="IPR007404">
    <property type="entry name" value="YdjM-like"/>
</dbReference>
<dbReference type="OrthoDB" id="9794683at2"/>
<dbReference type="RefSeq" id="WP_080810168.1">
    <property type="nucleotide sequence ID" value="NZ_CP021983.2"/>
</dbReference>
<dbReference type="Pfam" id="PF04307">
    <property type="entry name" value="YdjM"/>
    <property type="match status" value="1"/>
</dbReference>
<evidence type="ECO:0000256" key="1">
    <source>
        <dbReference type="SAM" id="Phobius"/>
    </source>
</evidence>
<keyword evidence="1" id="KW-1133">Transmembrane helix</keyword>
<protein>
    <recommendedName>
        <fullName evidence="4">Metal-dependent hydrolase</fullName>
    </recommendedName>
</protein>
<name>A0A1Z3HS96_9CYAN</name>
<keyword evidence="1" id="KW-0812">Transmembrane</keyword>
<sequence>MPSPIAHSVAGYVLSVIKSREINLLTWKKIWRTDTFYVVFISNAPDLDFLIQAFSNEKIHRGFTHSITAALGVSLFAVIASHIFHKLSHFKSLFWVTLMLYSLHLFLDYFTAGGPGMQLLWPFTNEFYRSSVSLFPGVHHSRGVLDWSHIQFVSYELIFSGLLIWGLKHWKSYRKDSKKSLT</sequence>
<proteinExistence type="predicted"/>
<dbReference type="EMBL" id="CP021983">
    <property type="protein sequence ID" value="ASC73183.1"/>
    <property type="molecule type" value="Genomic_DNA"/>
</dbReference>
<feature type="transmembrane region" description="Helical" evidence="1">
    <location>
        <begin position="152"/>
        <end position="170"/>
    </location>
</feature>
<dbReference type="AlphaFoldDB" id="A0A1Z3HS96"/>
<dbReference type="Proteomes" id="UP000191901">
    <property type="component" value="Chromosome"/>
</dbReference>
<feature type="transmembrane region" description="Helical" evidence="1">
    <location>
        <begin position="63"/>
        <end position="81"/>
    </location>
</feature>
<dbReference type="PANTHER" id="PTHR40031:SF1">
    <property type="entry name" value="MEMBRANE-BOUND METAL-DEPENDENT HYDROLASE"/>
    <property type="match status" value="1"/>
</dbReference>
<dbReference type="InterPro" id="IPR053170">
    <property type="entry name" value="Transcription_regulator"/>
</dbReference>
<organism evidence="2 3">
    <name type="scientific">Halomicronema hongdechloris C2206</name>
    <dbReference type="NCBI Taxonomy" id="1641165"/>
    <lineage>
        <taxon>Bacteria</taxon>
        <taxon>Bacillati</taxon>
        <taxon>Cyanobacteriota</taxon>
        <taxon>Cyanophyceae</taxon>
        <taxon>Nodosilineales</taxon>
        <taxon>Nodosilineaceae</taxon>
        <taxon>Halomicronema</taxon>
    </lineage>
</organism>
<evidence type="ECO:0000313" key="2">
    <source>
        <dbReference type="EMBL" id="ASC73183.1"/>
    </source>
</evidence>
<keyword evidence="3" id="KW-1185">Reference proteome</keyword>
<keyword evidence="1" id="KW-0472">Membrane</keyword>
<gene>
    <name evidence="2" type="ORF">XM38_041450</name>
</gene>
<dbReference type="PANTHER" id="PTHR40031">
    <property type="entry name" value="HYPOTHETICAL MEMBRANE SPANNING PROTEIN"/>
    <property type="match status" value="1"/>
</dbReference>
<evidence type="ECO:0000313" key="3">
    <source>
        <dbReference type="Proteomes" id="UP000191901"/>
    </source>
</evidence>
<dbReference type="KEGG" id="hhg:XM38_041450"/>
<reference evidence="2 3" key="1">
    <citation type="journal article" date="2016" name="Biochim. Biophys. Acta">
        <title>Characterization of red-shifted phycobilisomes isolated from the chlorophyll f-containing cyanobacterium Halomicronema hongdechloris.</title>
        <authorList>
            <person name="Li Y."/>
            <person name="Lin Y."/>
            <person name="Garvey C.J."/>
            <person name="Birch D."/>
            <person name="Corkery R.W."/>
            <person name="Loughlin P.C."/>
            <person name="Scheer H."/>
            <person name="Willows R.D."/>
            <person name="Chen M."/>
        </authorList>
    </citation>
    <scope>NUCLEOTIDE SEQUENCE [LARGE SCALE GENOMIC DNA]</scope>
    <source>
        <strain evidence="2 3">C2206</strain>
    </source>
</reference>
<feature type="transmembrane region" description="Helical" evidence="1">
    <location>
        <begin position="93"/>
        <end position="112"/>
    </location>
</feature>